<evidence type="ECO:0000313" key="3">
    <source>
        <dbReference type="Proteomes" id="UP000762110"/>
    </source>
</evidence>
<organism evidence="2 3">
    <name type="scientific">Pedobacter boryungensis</name>
    <dbReference type="NCBI Taxonomy" id="869962"/>
    <lineage>
        <taxon>Bacteria</taxon>
        <taxon>Pseudomonadati</taxon>
        <taxon>Bacteroidota</taxon>
        <taxon>Sphingobacteriia</taxon>
        <taxon>Sphingobacteriales</taxon>
        <taxon>Sphingobacteriaceae</taxon>
        <taxon>Pedobacter</taxon>
    </lineage>
</organism>
<dbReference type="EMBL" id="JABMKV010000001">
    <property type="protein sequence ID" value="NQX31289.1"/>
    <property type="molecule type" value="Genomic_DNA"/>
</dbReference>
<feature type="signal peptide" evidence="1">
    <location>
        <begin position="1"/>
        <end position="20"/>
    </location>
</feature>
<name>A0ABX2DB65_9SPHI</name>
<dbReference type="Proteomes" id="UP000762110">
    <property type="component" value="Unassembled WGS sequence"/>
</dbReference>
<protein>
    <recommendedName>
        <fullName evidence="4">Beta-lactamase-inhibitor-like PepSY-like domain-containing protein</fullName>
    </recommendedName>
</protein>
<sequence length="135" mass="14624">MKKILIVMVMLGFLASASYAQKLNASKVPAAVKTAFAKAHASTKVNWSKEEVNYEAEFTLNGKETSEVYTAAGVLTETEVEIKVSEFPDAVKMKLKGMKVTEAAKITKADGSIVYEAEVKGKDLLFDAKGNSVKK</sequence>
<evidence type="ECO:0000256" key="1">
    <source>
        <dbReference type="SAM" id="SignalP"/>
    </source>
</evidence>
<comment type="caution">
    <text evidence="2">The sequence shown here is derived from an EMBL/GenBank/DDBJ whole genome shotgun (WGS) entry which is preliminary data.</text>
</comment>
<accession>A0ABX2DB65</accession>
<gene>
    <name evidence="2" type="ORF">HQN85_06115</name>
</gene>
<evidence type="ECO:0008006" key="4">
    <source>
        <dbReference type="Google" id="ProtNLM"/>
    </source>
</evidence>
<reference evidence="2 3" key="1">
    <citation type="submission" date="2020-05" db="EMBL/GenBank/DDBJ databases">
        <title>Description of Pedobacter foliorum sp. nov.</title>
        <authorList>
            <person name="Qi S."/>
            <person name="Carlier A."/>
            <person name="Cnockaert M."/>
            <person name="Vandamme P."/>
        </authorList>
    </citation>
    <scope>NUCLEOTIDE SEQUENCE [LARGE SCALE GENOMIC DNA]</scope>
    <source>
        <strain evidence="2 3">LMG 31300</strain>
    </source>
</reference>
<keyword evidence="1" id="KW-0732">Signal</keyword>
<feature type="chain" id="PRO_5046129038" description="Beta-lactamase-inhibitor-like PepSY-like domain-containing protein" evidence="1">
    <location>
        <begin position="21"/>
        <end position="135"/>
    </location>
</feature>
<dbReference type="RefSeq" id="WP_173270031.1">
    <property type="nucleotide sequence ID" value="NZ_JABMKV010000001.1"/>
</dbReference>
<evidence type="ECO:0000313" key="2">
    <source>
        <dbReference type="EMBL" id="NQX31289.1"/>
    </source>
</evidence>
<proteinExistence type="predicted"/>
<keyword evidence="3" id="KW-1185">Reference proteome</keyword>
<dbReference type="Gene3D" id="3.10.450.360">
    <property type="match status" value="1"/>
</dbReference>
<dbReference type="SUPFAM" id="SSF160574">
    <property type="entry name" value="BT0923-like"/>
    <property type="match status" value="1"/>
</dbReference>